<evidence type="ECO:0000256" key="7">
    <source>
        <dbReference type="ARBA" id="ARBA00023180"/>
    </source>
</evidence>
<dbReference type="SUPFAM" id="SSF53300">
    <property type="entry name" value="vWA-like"/>
    <property type="match status" value="1"/>
</dbReference>
<keyword evidence="7" id="KW-0325">Glycoprotein</keyword>
<accession>L5MAI3</accession>
<keyword evidence="3" id="KW-0964">Secreted</keyword>
<dbReference type="FunFam" id="3.40.50.410:FF:000013">
    <property type="entry name" value="inter-alpha-trypsin inhibitor heavy chain H2"/>
    <property type="match status" value="1"/>
</dbReference>
<keyword evidence="10" id="KW-1185">Reference proteome</keyword>
<dbReference type="Proteomes" id="UP000010556">
    <property type="component" value="Unassembled WGS sequence"/>
</dbReference>
<organism evidence="9 10">
    <name type="scientific">Myotis davidii</name>
    <name type="common">David's myotis</name>
    <dbReference type="NCBI Taxonomy" id="225400"/>
    <lineage>
        <taxon>Eukaryota</taxon>
        <taxon>Metazoa</taxon>
        <taxon>Chordata</taxon>
        <taxon>Craniata</taxon>
        <taxon>Vertebrata</taxon>
        <taxon>Euteleostomi</taxon>
        <taxon>Mammalia</taxon>
        <taxon>Eutheria</taxon>
        <taxon>Laurasiatheria</taxon>
        <taxon>Chiroptera</taxon>
        <taxon>Yangochiroptera</taxon>
        <taxon>Vespertilionidae</taxon>
        <taxon>Myotis</taxon>
    </lineage>
</organism>
<feature type="domain" description="VWFA" evidence="8">
    <location>
        <begin position="31"/>
        <end position="193"/>
    </location>
</feature>
<dbReference type="eggNOG" id="ENOG502QPS2">
    <property type="taxonomic scope" value="Eukaryota"/>
</dbReference>
<dbReference type="InterPro" id="IPR036465">
    <property type="entry name" value="vWFA_dom_sf"/>
</dbReference>
<dbReference type="PANTHER" id="PTHR10338:SF115">
    <property type="entry name" value="INTER-ALPHA-TRYPSIN INHIBITOR HEAVY CHAIN H3"/>
    <property type="match status" value="1"/>
</dbReference>
<dbReference type="GO" id="GO:0004867">
    <property type="term" value="F:serine-type endopeptidase inhibitor activity"/>
    <property type="evidence" value="ECO:0007669"/>
    <property type="project" value="UniProtKB-KW"/>
</dbReference>
<evidence type="ECO:0000256" key="4">
    <source>
        <dbReference type="ARBA" id="ARBA00022690"/>
    </source>
</evidence>
<dbReference type="AlphaFoldDB" id="L5MAI3"/>
<keyword evidence="5" id="KW-0732">Signal</keyword>
<name>L5MAI3_MYODS</name>
<dbReference type="SMART" id="SM00327">
    <property type="entry name" value="VWA"/>
    <property type="match status" value="1"/>
</dbReference>
<comment type="similarity">
    <text evidence="2">Belongs to the ITIH family.</text>
</comment>
<comment type="subcellular location">
    <subcellularLocation>
        <location evidence="1">Secreted</location>
    </subcellularLocation>
</comment>
<evidence type="ECO:0000256" key="5">
    <source>
        <dbReference type="ARBA" id="ARBA00022729"/>
    </source>
</evidence>
<dbReference type="Pfam" id="PF00092">
    <property type="entry name" value="VWA"/>
    <property type="match status" value="1"/>
</dbReference>
<evidence type="ECO:0000256" key="3">
    <source>
        <dbReference type="ARBA" id="ARBA00022525"/>
    </source>
</evidence>
<proteinExistence type="inferred from homology"/>
<dbReference type="PANTHER" id="PTHR10338">
    <property type="entry name" value="INTER-ALPHA-TRYPSIN INHIBITOR HEAVY CHAIN FAMILY MEMBER"/>
    <property type="match status" value="1"/>
</dbReference>
<evidence type="ECO:0000256" key="1">
    <source>
        <dbReference type="ARBA" id="ARBA00004613"/>
    </source>
</evidence>
<dbReference type="InterPro" id="IPR002035">
    <property type="entry name" value="VWF_A"/>
</dbReference>
<keyword evidence="4" id="KW-0646">Protease inhibitor</keyword>
<sequence>MENRIKKAEMATPIVAGHRGPTASPATKDALLKILEDKKEEDYLNFILFDSDVTTWKDTLVQATPENIQEAREFVKNIRDRGMTNINDGLLTGISMLNKAREEHTVPERSTSIVIMLTDGDANVGESRPAKIQENVLSAIGGRFPLYTLGFGNNLNYNFLESLALENDGFARRIYEDSDANLQLQVCLVLHPSRNEGLTPSSGSCAIRWSFQ</sequence>
<protein>
    <submittedName>
        <fullName evidence="9">Inter-alpha-trypsin inhibitor heavy chain H3</fullName>
    </submittedName>
</protein>
<dbReference type="GO" id="GO:0006953">
    <property type="term" value="P:acute-phase response"/>
    <property type="evidence" value="ECO:0007669"/>
    <property type="project" value="UniProtKB-ARBA"/>
</dbReference>
<evidence type="ECO:0000313" key="10">
    <source>
        <dbReference type="Proteomes" id="UP000010556"/>
    </source>
</evidence>
<gene>
    <name evidence="9" type="ORF">MDA_GLEAN10000248</name>
</gene>
<keyword evidence="6" id="KW-0722">Serine protease inhibitor</keyword>
<dbReference type="EMBL" id="KB102426">
    <property type="protein sequence ID" value="ELK35386.1"/>
    <property type="molecule type" value="Genomic_DNA"/>
</dbReference>
<dbReference type="InterPro" id="IPR050934">
    <property type="entry name" value="ITIH"/>
</dbReference>
<reference evidence="10" key="1">
    <citation type="journal article" date="2013" name="Science">
        <title>Comparative analysis of bat genomes provides insight into the evolution of flight and immunity.</title>
        <authorList>
            <person name="Zhang G."/>
            <person name="Cowled C."/>
            <person name="Shi Z."/>
            <person name="Huang Z."/>
            <person name="Bishop-Lilly K.A."/>
            <person name="Fang X."/>
            <person name="Wynne J.W."/>
            <person name="Xiong Z."/>
            <person name="Baker M.L."/>
            <person name="Zhao W."/>
            <person name="Tachedjian M."/>
            <person name="Zhu Y."/>
            <person name="Zhou P."/>
            <person name="Jiang X."/>
            <person name="Ng J."/>
            <person name="Yang L."/>
            <person name="Wu L."/>
            <person name="Xiao J."/>
            <person name="Feng Y."/>
            <person name="Chen Y."/>
            <person name="Sun X."/>
            <person name="Zhang Y."/>
            <person name="Marsh G.A."/>
            <person name="Crameri G."/>
            <person name="Broder C.C."/>
            <person name="Frey K.G."/>
            <person name="Wang L.F."/>
            <person name="Wang J."/>
        </authorList>
    </citation>
    <scope>NUCLEOTIDE SEQUENCE [LARGE SCALE GENOMIC DNA]</scope>
</reference>
<evidence type="ECO:0000256" key="6">
    <source>
        <dbReference type="ARBA" id="ARBA00022900"/>
    </source>
</evidence>
<dbReference type="PROSITE" id="PS50234">
    <property type="entry name" value="VWFA"/>
    <property type="match status" value="1"/>
</dbReference>
<evidence type="ECO:0000256" key="2">
    <source>
        <dbReference type="ARBA" id="ARBA00010158"/>
    </source>
</evidence>
<evidence type="ECO:0000313" key="9">
    <source>
        <dbReference type="EMBL" id="ELK35386.1"/>
    </source>
</evidence>
<evidence type="ECO:0000259" key="8">
    <source>
        <dbReference type="PROSITE" id="PS50234"/>
    </source>
</evidence>
<dbReference type="Gene3D" id="3.40.50.410">
    <property type="entry name" value="von Willebrand factor, type A domain"/>
    <property type="match status" value="1"/>
</dbReference>
<dbReference type="GO" id="GO:0005576">
    <property type="term" value="C:extracellular region"/>
    <property type="evidence" value="ECO:0007669"/>
    <property type="project" value="UniProtKB-SubCell"/>
</dbReference>